<protein>
    <submittedName>
        <fullName evidence="1">Uncharacterized protein</fullName>
    </submittedName>
</protein>
<gene>
    <name evidence="1" type="ORF">S12H4_20387</name>
</gene>
<accession>X1SI05</accession>
<sequence length="52" mass="6000">TIPITQLTFLRGQNQFMKSKGFEVHGVSSPGQELDELLFLKSFLHSLRFDFN</sequence>
<name>X1SI05_9ZZZZ</name>
<dbReference type="EMBL" id="BARW01010333">
    <property type="protein sequence ID" value="GAI75015.1"/>
    <property type="molecule type" value="Genomic_DNA"/>
</dbReference>
<comment type="caution">
    <text evidence="1">The sequence shown here is derived from an EMBL/GenBank/DDBJ whole genome shotgun (WGS) entry which is preliminary data.</text>
</comment>
<evidence type="ECO:0000313" key="1">
    <source>
        <dbReference type="EMBL" id="GAI75015.1"/>
    </source>
</evidence>
<organism evidence="1">
    <name type="scientific">marine sediment metagenome</name>
    <dbReference type="NCBI Taxonomy" id="412755"/>
    <lineage>
        <taxon>unclassified sequences</taxon>
        <taxon>metagenomes</taxon>
        <taxon>ecological metagenomes</taxon>
    </lineage>
</organism>
<feature type="non-terminal residue" evidence="1">
    <location>
        <position position="1"/>
    </location>
</feature>
<dbReference type="AlphaFoldDB" id="X1SI05"/>
<proteinExistence type="predicted"/>
<reference evidence="1" key="1">
    <citation type="journal article" date="2014" name="Front. Microbiol.">
        <title>High frequency of phylogenetically diverse reductive dehalogenase-homologous genes in deep subseafloor sedimentary metagenomes.</title>
        <authorList>
            <person name="Kawai M."/>
            <person name="Futagami T."/>
            <person name="Toyoda A."/>
            <person name="Takaki Y."/>
            <person name="Nishi S."/>
            <person name="Hori S."/>
            <person name="Arai W."/>
            <person name="Tsubouchi T."/>
            <person name="Morono Y."/>
            <person name="Uchiyama I."/>
            <person name="Ito T."/>
            <person name="Fujiyama A."/>
            <person name="Inagaki F."/>
            <person name="Takami H."/>
        </authorList>
    </citation>
    <scope>NUCLEOTIDE SEQUENCE</scope>
    <source>
        <strain evidence="1">Expedition CK06-06</strain>
    </source>
</reference>